<accession>A0A378K9W7</accession>
<proteinExistence type="predicted"/>
<dbReference type="InterPro" id="IPR036770">
    <property type="entry name" value="Ankyrin_rpt-contain_sf"/>
</dbReference>
<gene>
    <name evidence="2" type="ORF">NCTC12000_02292</name>
    <name evidence="1" type="ORF">O6C86_04180</name>
</gene>
<reference evidence="2 3" key="1">
    <citation type="submission" date="2018-06" db="EMBL/GenBank/DDBJ databases">
        <authorList>
            <consortium name="Pathogen Informatics"/>
            <person name="Doyle S."/>
        </authorList>
    </citation>
    <scope>NUCLEOTIDE SEQUENCE [LARGE SCALE GENOMIC DNA]</scope>
    <source>
        <strain evidence="2 3">NCTC12000</strain>
    </source>
</reference>
<sequence>MPKFKTDEERMKHPQAKLIPSSMWNDNELFCETLNDTVLSLMKVTEKDLMYRLTNAIPKLNNLWLKKQAWLAIALSHPNLELSMLEQVAKLLGLEDSKIFSLLAILGKVHLLAEFVKRHAQSHILELIASNSFSVYRKAAENGHIDVLDYLETLVKPKQVIQMIRAVDFSAYRDAARNGHLDVLKNLEGKAPDLVLSMIKAENFYAYRLAAARGNIEILKHLEANVPNLITDMVKAEDFYAFRKAFENGHIEQCKSLLSKSNLCFAYAEMHMREYGEQIIEPFIDQLLLTLHRDSLNTPAHGVFDVKDPEQAKICFYMIRNIIRRNDRDFDDQIRFLLSIPSVRDLAHREITVGLPNELVRLALTTGNQQAASILLNIPEVRILSEQNNYYYADIQGQLDLARLAKDRESAMTALTKGEQKRLNAAIEYYRPALKEHGVDKLMNDLREQLRQRYESKPALIVSDDGLEIKLPMDFSEFQKLNLNKNEYQQALKAYYQHKDHTAWRYLAKPNLWMNNEASYVYFDKKRGERWSTFEEYQPLIVLFWLAATDNSTPPIDGHTFQSRLDHFIDELALIGRAHNWDQTRINEKQQEEEYDDLTGDKPSCFSGVKRRLFQSVLGHPLITILTEDMILEEIRNFARDHFQSQINEENRHMFKEAFEDYIVNTNDIEEDNKKLLLTLNISKEKLQQFEFNLVNKYGAQYAEDYFFQKLVRTKLSLASDGTEFFYQSHALSLDGIVGFYKLVNGSTLIRPDFR</sequence>
<evidence type="ECO:0000313" key="1">
    <source>
        <dbReference type="EMBL" id="MCZ4718413.1"/>
    </source>
</evidence>
<reference evidence="1" key="2">
    <citation type="submission" date="2022-12" db="EMBL/GenBank/DDBJ databases">
        <title>Comparative genomics of Legionella pneumophila isolates from the West Bank and Germany support molecular epidemiology of Legionnaires disease.</title>
        <authorList>
            <person name="Zayed A.R."/>
            <person name="Bitar D.M."/>
            <person name="Steinert M."/>
            <person name="Lueck C."/>
            <person name="Brettar I."/>
            <person name="Hoefle M.G."/>
            <person name="Bunk B."/>
        </authorList>
    </citation>
    <scope>NUCLEOTIDE SEQUENCE</scope>
    <source>
        <strain evidence="1">H23</strain>
    </source>
</reference>
<dbReference type="RefSeq" id="WP_013101689.1">
    <property type="nucleotide sequence ID" value="NZ_BAZA01000004.1"/>
</dbReference>
<dbReference type="AlphaFoldDB" id="A0A378K9W7"/>
<dbReference type="Gene3D" id="1.25.40.20">
    <property type="entry name" value="Ankyrin repeat-containing domain"/>
    <property type="match status" value="2"/>
</dbReference>
<name>A0A378K9W7_LEGPN</name>
<protein>
    <submittedName>
        <fullName evidence="2">Ankyrin repeat family transporter protein</fullName>
    </submittedName>
</protein>
<dbReference type="EMBL" id="UGOL01000001">
    <property type="protein sequence ID" value="STX80281.1"/>
    <property type="molecule type" value="Genomic_DNA"/>
</dbReference>
<evidence type="ECO:0000313" key="3">
    <source>
        <dbReference type="Proteomes" id="UP000254631"/>
    </source>
</evidence>
<dbReference type="EMBL" id="JAPXIC010000020">
    <property type="protein sequence ID" value="MCZ4718413.1"/>
    <property type="molecule type" value="Genomic_DNA"/>
</dbReference>
<dbReference type="SUPFAM" id="SSF140860">
    <property type="entry name" value="Pseudo ankyrin repeat-like"/>
    <property type="match status" value="2"/>
</dbReference>
<dbReference type="Proteomes" id="UP001071279">
    <property type="component" value="Unassembled WGS sequence"/>
</dbReference>
<evidence type="ECO:0000313" key="2">
    <source>
        <dbReference type="EMBL" id="STX80281.1"/>
    </source>
</evidence>
<dbReference type="Proteomes" id="UP000254631">
    <property type="component" value="Unassembled WGS sequence"/>
</dbReference>
<organism evidence="2 3">
    <name type="scientific">Legionella pneumophila</name>
    <dbReference type="NCBI Taxonomy" id="446"/>
    <lineage>
        <taxon>Bacteria</taxon>
        <taxon>Pseudomonadati</taxon>
        <taxon>Pseudomonadota</taxon>
        <taxon>Gammaproteobacteria</taxon>
        <taxon>Legionellales</taxon>
        <taxon>Legionellaceae</taxon>
        <taxon>Legionella</taxon>
    </lineage>
</organism>